<dbReference type="EMBL" id="BMPI01000041">
    <property type="protein sequence ID" value="GGM58297.1"/>
    <property type="molecule type" value="Genomic_DNA"/>
</dbReference>
<accession>A0A917U4P4</accession>
<sequence length="138" mass="14270">MLGLGAGAFAGALLASPTAMWTGAGLVVAALLWYALTGDRPAPAPAPDPAVAPVFSGLGSEVDRILSVAEHQAGEIVADAHTQASRIRGESWVVWRQDDNGNRAEVARVNSRAAADTLATAMEARGHRQLFWVAAAAD</sequence>
<comment type="caution">
    <text evidence="1">The sequence shown here is derived from an EMBL/GenBank/DDBJ whole genome shotgun (WGS) entry which is preliminary data.</text>
</comment>
<evidence type="ECO:0000313" key="2">
    <source>
        <dbReference type="Proteomes" id="UP000642070"/>
    </source>
</evidence>
<dbReference type="Proteomes" id="UP000642070">
    <property type="component" value="Unassembled WGS sequence"/>
</dbReference>
<dbReference type="AlphaFoldDB" id="A0A917U4P4"/>
<name>A0A917U4P4_9ACTN</name>
<proteinExistence type="predicted"/>
<reference evidence="1" key="1">
    <citation type="journal article" date="2014" name="Int. J. Syst. Evol. Microbiol.">
        <title>Complete genome sequence of Corynebacterium casei LMG S-19264T (=DSM 44701T), isolated from a smear-ripened cheese.</title>
        <authorList>
            <consortium name="US DOE Joint Genome Institute (JGI-PGF)"/>
            <person name="Walter F."/>
            <person name="Albersmeier A."/>
            <person name="Kalinowski J."/>
            <person name="Ruckert C."/>
        </authorList>
    </citation>
    <scope>NUCLEOTIDE SEQUENCE</scope>
    <source>
        <strain evidence="1">JCM 19831</strain>
    </source>
</reference>
<evidence type="ECO:0000313" key="1">
    <source>
        <dbReference type="EMBL" id="GGM58297.1"/>
    </source>
</evidence>
<gene>
    <name evidence="1" type="ORF">GCM10007977_069900</name>
</gene>
<reference evidence="1" key="2">
    <citation type="submission" date="2020-09" db="EMBL/GenBank/DDBJ databases">
        <authorList>
            <person name="Sun Q."/>
            <person name="Ohkuma M."/>
        </authorList>
    </citation>
    <scope>NUCLEOTIDE SEQUENCE</scope>
    <source>
        <strain evidence="1">JCM 19831</strain>
    </source>
</reference>
<protein>
    <submittedName>
        <fullName evidence="1">Uncharacterized protein</fullName>
    </submittedName>
</protein>
<keyword evidence="2" id="KW-1185">Reference proteome</keyword>
<organism evidence="1 2">
    <name type="scientific">Dactylosporangium sucinum</name>
    <dbReference type="NCBI Taxonomy" id="1424081"/>
    <lineage>
        <taxon>Bacteria</taxon>
        <taxon>Bacillati</taxon>
        <taxon>Actinomycetota</taxon>
        <taxon>Actinomycetes</taxon>
        <taxon>Micromonosporales</taxon>
        <taxon>Micromonosporaceae</taxon>
        <taxon>Dactylosporangium</taxon>
    </lineage>
</organism>